<proteinExistence type="predicted"/>
<reference evidence="1 2" key="1">
    <citation type="submission" date="2020-06" db="EMBL/GenBank/DDBJ databases">
        <title>Sphingomonas hominis sp. nov., a member of the Sphingomonas, isolated from the hair of a 22-year-old girl.</title>
        <authorList>
            <person name="Zhang D.-F."/>
            <person name="Cui X.-W."/>
        </authorList>
    </citation>
    <scope>NUCLEOTIDE SEQUENCE [LARGE SCALE GENOMIC DNA]</scope>
    <source>
        <strain evidence="1 2">HHU CXW</strain>
    </source>
</reference>
<keyword evidence="2" id="KW-1185">Reference proteome</keyword>
<evidence type="ECO:0000313" key="1">
    <source>
        <dbReference type="EMBL" id="NTS64671.1"/>
    </source>
</evidence>
<organism evidence="1 2">
    <name type="scientific">Sphingomonas hominis</name>
    <dbReference type="NCBI Taxonomy" id="2741495"/>
    <lineage>
        <taxon>Bacteria</taxon>
        <taxon>Pseudomonadati</taxon>
        <taxon>Pseudomonadota</taxon>
        <taxon>Alphaproteobacteria</taxon>
        <taxon>Sphingomonadales</taxon>
        <taxon>Sphingomonadaceae</taxon>
        <taxon>Sphingomonas</taxon>
    </lineage>
</organism>
<sequence>MTRSLHDGAERGRVATAEIADAVAGTLTLARLPLAQCWFVARREAPTWQRRRYIGSPPLAAATRAIGDR</sequence>
<dbReference type="Proteomes" id="UP000621447">
    <property type="component" value="Unassembled WGS sequence"/>
</dbReference>
<accession>A0ABX2JED8</accession>
<protein>
    <submittedName>
        <fullName evidence="1">Uncharacterized protein</fullName>
    </submittedName>
</protein>
<evidence type="ECO:0000313" key="2">
    <source>
        <dbReference type="Proteomes" id="UP000621447"/>
    </source>
</evidence>
<dbReference type="EMBL" id="JABULH010000002">
    <property type="protein sequence ID" value="NTS64671.1"/>
    <property type="molecule type" value="Genomic_DNA"/>
</dbReference>
<name>A0ABX2JED8_9SPHN</name>
<gene>
    <name evidence="1" type="ORF">HRV97_05820</name>
</gene>
<comment type="caution">
    <text evidence="1">The sequence shown here is derived from an EMBL/GenBank/DDBJ whole genome shotgun (WGS) entry which is preliminary data.</text>
</comment>